<dbReference type="PANTHER" id="PTHR43439:SF2">
    <property type="entry name" value="ENZYME, PUTATIVE (JCVI)-RELATED"/>
    <property type="match status" value="1"/>
</dbReference>
<dbReference type="Pfam" id="PF00550">
    <property type="entry name" value="PP-binding"/>
    <property type="match status" value="1"/>
</dbReference>
<dbReference type="InterPro" id="IPR020806">
    <property type="entry name" value="PKS_PP-bd"/>
</dbReference>
<dbReference type="OrthoDB" id="429813at2759"/>
<dbReference type="EMBL" id="KV428203">
    <property type="protein sequence ID" value="KZT34038.1"/>
    <property type="molecule type" value="Genomic_DNA"/>
</dbReference>
<evidence type="ECO:0000256" key="1">
    <source>
        <dbReference type="ARBA" id="ARBA00022450"/>
    </source>
</evidence>
<dbReference type="SUPFAM" id="SSF56801">
    <property type="entry name" value="Acetyl-CoA synthetase-like"/>
    <property type="match status" value="1"/>
</dbReference>
<dbReference type="GO" id="GO:0031177">
    <property type="term" value="F:phosphopantetheine binding"/>
    <property type="evidence" value="ECO:0007669"/>
    <property type="project" value="InterPro"/>
</dbReference>
<evidence type="ECO:0000256" key="2">
    <source>
        <dbReference type="ARBA" id="ARBA00022553"/>
    </source>
</evidence>
<dbReference type="InterPro" id="IPR009081">
    <property type="entry name" value="PP-bd_ACP"/>
</dbReference>
<gene>
    <name evidence="4" type="ORF">SISSUDRAFT_355495</name>
</gene>
<dbReference type="Gene3D" id="3.40.50.720">
    <property type="entry name" value="NAD(P)-binding Rossmann-like Domain"/>
    <property type="match status" value="1"/>
</dbReference>
<dbReference type="InterPro" id="IPR000873">
    <property type="entry name" value="AMP-dep_synth/lig_dom"/>
</dbReference>
<dbReference type="InterPro" id="IPR036736">
    <property type="entry name" value="ACP-like_sf"/>
</dbReference>
<dbReference type="InterPro" id="IPR051414">
    <property type="entry name" value="Adenylate-forming_Reductase"/>
</dbReference>
<evidence type="ECO:0000313" key="4">
    <source>
        <dbReference type="EMBL" id="KZT34038.1"/>
    </source>
</evidence>
<dbReference type="Pfam" id="PF07993">
    <property type="entry name" value="NAD_binding_4"/>
    <property type="match status" value="1"/>
</dbReference>
<protein>
    <submittedName>
        <fullName evidence="4">Acetyl-CoA synthetase-like protein</fullName>
    </submittedName>
</protein>
<dbReference type="InterPro" id="IPR042099">
    <property type="entry name" value="ANL_N_sf"/>
</dbReference>
<dbReference type="Pfam" id="PF00501">
    <property type="entry name" value="AMP-binding"/>
    <property type="match status" value="1"/>
</dbReference>
<dbReference type="Gene3D" id="3.40.50.12780">
    <property type="entry name" value="N-terminal domain of ligase-like"/>
    <property type="match status" value="1"/>
</dbReference>
<dbReference type="InterPro" id="IPR020845">
    <property type="entry name" value="AMP-binding_CS"/>
</dbReference>
<feature type="domain" description="Carrier" evidence="3">
    <location>
        <begin position="549"/>
        <end position="629"/>
    </location>
</feature>
<dbReference type="SUPFAM" id="SSF51735">
    <property type="entry name" value="NAD(P)-binding Rossmann-fold domains"/>
    <property type="match status" value="1"/>
</dbReference>
<dbReference type="InterPro" id="IPR013120">
    <property type="entry name" value="FAR_NAD-bd"/>
</dbReference>
<dbReference type="Proteomes" id="UP000076798">
    <property type="component" value="Unassembled WGS sequence"/>
</dbReference>
<dbReference type="PANTHER" id="PTHR43439">
    <property type="entry name" value="PHENYLACETATE-COENZYME A LIGASE"/>
    <property type="match status" value="1"/>
</dbReference>
<keyword evidence="2" id="KW-0597">Phosphoprotein</keyword>
<organism evidence="4 5">
    <name type="scientific">Sistotremastrum suecicum HHB10207 ss-3</name>
    <dbReference type="NCBI Taxonomy" id="1314776"/>
    <lineage>
        <taxon>Eukaryota</taxon>
        <taxon>Fungi</taxon>
        <taxon>Dikarya</taxon>
        <taxon>Basidiomycota</taxon>
        <taxon>Agaricomycotina</taxon>
        <taxon>Agaricomycetes</taxon>
        <taxon>Sistotremastrales</taxon>
        <taxon>Sistotremastraceae</taxon>
        <taxon>Sistotremastrum</taxon>
    </lineage>
</organism>
<accession>A0A165Z814</accession>
<dbReference type="STRING" id="1314776.A0A165Z814"/>
<dbReference type="Pfam" id="PF23562">
    <property type="entry name" value="AMP-binding_C_3"/>
    <property type="match status" value="1"/>
</dbReference>
<dbReference type="InterPro" id="IPR036291">
    <property type="entry name" value="NAD(P)-bd_dom_sf"/>
</dbReference>
<dbReference type="SUPFAM" id="SSF47336">
    <property type="entry name" value="ACP-like"/>
    <property type="match status" value="1"/>
</dbReference>
<dbReference type="PROSITE" id="PS00455">
    <property type="entry name" value="AMP_BINDING"/>
    <property type="match status" value="1"/>
</dbReference>
<dbReference type="SMART" id="SM00823">
    <property type="entry name" value="PKS_PP"/>
    <property type="match status" value="1"/>
</dbReference>
<name>A0A165Z814_9AGAM</name>
<keyword evidence="5" id="KW-1185">Reference proteome</keyword>
<evidence type="ECO:0000259" key="3">
    <source>
        <dbReference type="PROSITE" id="PS50075"/>
    </source>
</evidence>
<keyword evidence="1" id="KW-0596">Phosphopantetheine</keyword>
<reference evidence="4 5" key="1">
    <citation type="journal article" date="2016" name="Mol. Biol. Evol.">
        <title>Comparative Genomics of Early-Diverging Mushroom-Forming Fungi Provides Insights into the Origins of Lignocellulose Decay Capabilities.</title>
        <authorList>
            <person name="Nagy L.G."/>
            <person name="Riley R."/>
            <person name="Tritt A."/>
            <person name="Adam C."/>
            <person name="Daum C."/>
            <person name="Floudas D."/>
            <person name="Sun H."/>
            <person name="Yadav J.S."/>
            <person name="Pangilinan J."/>
            <person name="Larsson K.H."/>
            <person name="Matsuura K."/>
            <person name="Barry K."/>
            <person name="Labutti K."/>
            <person name="Kuo R."/>
            <person name="Ohm R.A."/>
            <person name="Bhattacharya S.S."/>
            <person name="Shirouzu T."/>
            <person name="Yoshinaga Y."/>
            <person name="Martin F.M."/>
            <person name="Grigoriev I.V."/>
            <person name="Hibbett D.S."/>
        </authorList>
    </citation>
    <scope>NUCLEOTIDE SEQUENCE [LARGE SCALE GENOMIC DNA]</scope>
    <source>
        <strain evidence="4 5">HHB10207 ss-3</strain>
    </source>
</reference>
<dbReference type="AlphaFoldDB" id="A0A165Z814"/>
<evidence type="ECO:0000313" key="5">
    <source>
        <dbReference type="Proteomes" id="UP000076798"/>
    </source>
</evidence>
<proteinExistence type="predicted"/>
<dbReference type="Gene3D" id="1.10.1200.10">
    <property type="entry name" value="ACP-like"/>
    <property type="match status" value="1"/>
</dbReference>
<sequence length="1025" mass="113720">MSSAFQAPSQVRDQLLPELFVATGTANLDHVFAKIIEGDIEHPAIGEVTWRQLLTHANAIAESFSRKLQVREPGHPTRTVGILAKNGYSYVAHFLAASLNGWTAMLISSKNSPAAIDHLLATSQSEYLLIDQDSRPLIQGCAFNIPILNFFDLASLPPHGLPSPKTISAEVLQKDILQPAFYIHTSGSTGHPKIIPWTHQFFSQTVYAYLEEVQTFRGYLMYALAPMCHAMGAIFYLASAPVVGNPILFVKSNKPVTGDALLRHLRSFSDVLLAAIPSILQEIAEAGESAMKELASHVKVAFFGGAALDPDAGDLLSANGVRIQTAYGMSEINIASRLTLPTGPVKPGEWKYLQWRKGYNIHMIPIEGSEAKELIVEAAEDCPAIIDTVEPRGFHTKDTWLEHPEKPGWWCHAGRMDDITVLSNGEKTNNKQLETILLRDHRFRHVVVFGQGRPQNGILVDPAPVTRSLNTFVDDVWPTIEALNKEVPMHSRLVRELVLVARPDRPFSLTDKGTVRTKITLNLYGKEIEEAYKSIEENDSSKWEMPAAFNAESITDFLVKVIEDILGHGINKSDDLFAQGMDSLLAVRVRSSLLPLVKASPTPFLKLPRNVIYTYPTIQALAEFFSAHLDPSSVTHDISAHDKVRDTVKKYSRGFRHRVFEAGSAVAVTGTTGSVGSFLVAQLLADPTVRIVYCLNRKSSKDNAKRQFESFKDRGLDLKLFDNVPKRLRFFDVDLSNPKLGLPQAEYEELRDNVTHLIHSAWQLNFNMVLESFEKTHVAGVRHLIDLLLASPRPVCPRLVFLSSISSVSEYKEGPEVPEVAFDDPSITKMGYGTSKHVGERIIHNAVEQAGLNGTVIRIGQISGGVTGSSAWTRTEQYPIMFTSSIEMGIVPSDLPPPRWIPADVTARVVLSQTFHADAKPLEYFHLENPDLTPWSDVAEVVATHNGRKLKLVPMAEWLAEVKRRSLEPNFDADKVPAVRLLGFYENEITMPVLGVKRALSVAPELKFGPIPKSLITKYLEYLHL</sequence>
<dbReference type="PROSITE" id="PS50075">
    <property type="entry name" value="CARRIER"/>
    <property type="match status" value="1"/>
</dbReference>